<gene>
    <name evidence="3" type="ORF">MANY_39310</name>
</gene>
<dbReference type="GO" id="GO:0005576">
    <property type="term" value="C:extracellular region"/>
    <property type="evidence" value="ECO:0007669"/>
    <property type="project" value="TreeGrafter"/>
</dbReference>
<evidence type="ECO:0000313" key="4">
    <source>
        <dbReference type="Proteomes" id="UP000467249"/>
    </source>
</evidence>
<dbReference type="PANTHER" id="PTHR33371:SF16">
    <property type="entry name" value="MCE-FAMILY PROTEIN MCE3F"/>
    <property type="match status" value="1"/>
</dbReference>
<dbReference type="Pfam" id="PF02470">
    <property type="entry name" value="MlaD"/>
    <property type="match status" value="1"/>
</dbReference>
<feature type="domain" description="Mce/MlaD" evidence="2">
    <location>
        <begin position="42"/>
        <end position="113"/>
    </location>
</feature>
<evidence type="ECO:0000256" key="1">
    <source>
        <dbReference type="SAM" id="Phobius"/>
    </source>
</evidence>
<evidence type="ECO:0000313" key="3">
    <source>
        <dbReference type="EMBL" id="BBZ78594.1"/>
    </source>
</evidence>
<dbReference type="KEGG" id="many:MANY_39310"/>
<dbReference type="InterPro" id="IPR003399">
    <property type="entry name" value="Mce/MlaD"/>
</dbReference>
<keyword evidence="4" id="KW-1185">Reference proteome</keyword>
<keyword evidence="1" id="KW-0472">Membrane</keyword>
<accession>A0A6N4WER8</accession>
<organism evidence="3 4">
    <name type="scientific">Mycolicibacterium anyangense</name>
    <dbReference type="NCBI Taxonomy" id="1431246"/>
    <lineage>
        <taxon>Bacteria</taxon>
        <taxon>Bacillati</taxon>
        <taxon>Actinomycetota</taxon>
        <taxon>Actinomycetes</taxon>
        <taxon>Mycobacteriales</taxon>
        <taxon>Mycobacteriaceae</taxon>
        <taxon>Mycolicibacterium</taxon>
    </lineage>
</organism>
<proteinExistence type="predicted"/>
<dbReference type="AlphaFoldDB" id="A0A6N4WER8"/>
<evidence type="ECO:0000259" key="2">
    <source>
        <dbReference type="Pfam" id="PF02470"/>
    </source>
</evidence>
<keyword evidence="1" id="KW-1133">Transmembrane helix</keyword>
<feature type="transmembrane region" description="Helical" evidence="1">
    <location>
        <begin position="12"/>
        <end position="31"/>
    </location>
</feature>
<protein>
    <recommendedName>
        <fullName evidence="2">Mce/MlaD domain-containing protein</fullName>
    </recommendedName>
</protein>
<name>A0A6N4WER8_9MYCO</name>
<keyword evidence="1" id="KW-0812">Transmembrane</keyword>
<reference evidence="3 4" key="1">
    <citation type="journal article" date="2019" name="Emerg. Microbes Infect.">
        <title>Comprehensive subspecies identification of 175 nontuberculous mycobacteria species based on 7547 genomic profiles.</title>
        <authorList>
            <person name="Matsumoto Y."/>
            <person name="Kinjo T."/>
            <person name="Motooka D."/>
            <person name="Nabeya D."/>
            <person name="Jung N."/>
            <person name="Uechi K."/>
            <person name="Horii T."/>
            <person name="Iida T."/>
            <person name="Fujita J."/>
            <person name="Nakamura S."/>
        </authorList>
    </citation>
    <scope>NUCLEOTIDE SEQUENCE [LARGE SCALE GENOMIC DNA]</scope>
    <source>
        <strain evidence="3 4">JCM 30275</strain>
    </source>
</reference>
<dbReference type="PANTHER" id="PTHR33371">
    <property type="entry name" value="INTERMEMBRANE PHOSPHOLIPID TRANSPORT SYSTEM BINDING PROTEIN MLAD-RELATED"/>
    <property type="match status" value="1"/>
</dbReference>
<dbReference type="EMBL" id="AP022620">
    <property type="protein sequence ID" value="BBZ78594.1"/>
    <property type="molecule type" value="Genomic_DNA"/>
</dbReference>
<dbReference type="InterPro" id="IPR052336">
    <property type="entry name" value="MlaD_Phospholipid_Transporter"/>
</dbReference>
<dbReference type="Proteomes" id="UP000467249">
    <property type="component" value="Chromosome"/>
</dbReference>
<dbReference type="RefSeq" id="WP_163805717.1">
    <property type="nucleotide sequence ID" value="NZ_AP022620.1"/>
</dbReference>
<sequence>MNAIKPKDIASYLAFVVIIAIVLVYLGSLGLRVSPPDHRTNLSMSVPEINGLVPDSNVLLRGVPVGKVTRTSTGVSAASIDFWVDGEFKIPVDTRVELQNLSALGESYIELVPLSDDGPVLKDNQHISTDSVVAPASVSELATTATRILNQLEPGALQRIIAEADAAFPDPVRVLPNLSRTSALFNNMLNDLNGAGRVLLGNFGTLIRNSEWINPDLTAFTPNLSATTVYFQDFFKHLPIIFTGDYSPGNFKQLKALVDRVQGLLDANGGDLKVLGEAFQPKLNTIAATLMNFDTGQILDNFLNQVPADGMITLRVRP</sequence>